<name>G0V231_TRYCI</name>
<evidence type="ECO:0000256" key="1">
    <source>
        <dbReference type="SAM" id="MobiDB-lite"/>
    </source>
</evidence>
<protein>
    <submittedName>
        <fullName evidence="2">Uncharacterized protein TCIL3000_11_11950</fullName>
    </submittedName>
</protein>
<proteinExistence type="predicted"/>
<organism evidence="2">
    <name type="scientific">Trypanosoma congolense (strain IL3000)</name>
    <dbReference type="NCBI Taxonomy" id="1068625"/>
    <lineage>
        <taxon>Eukaryota</taxon>
        <taxon>Discoba</taxon>
        <taxon>Euglenozoa</taxon>
        <taxon>Kinetoplastea</taxon>
        <taxon>Metakinetoplastina</taxon>
        <taxon>Trypanosomatida</taxon>
        <taxon>Trypanosomatidae</taxon>
        <taxon>Trypanosoma</taxon>
        <taxon>Nannomonas</taxon>
    </lineage>
</organism>
<dbReference type="VEuPathDB" id="TriTrypDB:TcIL3000.11.11950"/>
<evidence type="ECO:0000313" key="2">
    <source>
        <dbReference type="EMBL" id="CCC95703.1"/>
    </source>
</evidence>
<accession>G0V231</accession>
<feature type="compositionally biased region" description="Polar residues" evidence="1">
    <location>
        <begin position="61"/>
        <end position="70"/>
    </location>
</feature>
<feature type="compositionally biased region" description="Basic and acidic residues" evidence="1">
    <location>
        <begin position="40"/>
        <end position="53"/>
    </location>
</feature>
<dbReference type="AlphaFoldDB" id="G0V231"/>
<feature type="region of interest" description="Disordered" evidence="1">
    <location>
        <begin position="1"/>
        <end position="81"/>
    </location>
</feature>
<feature type="compositionally biased region" description="Basic and acidic residues" evidence="1">
    <location>
        <begin position="1"/>
        <end position="19"/>
    </location>
</feature>
<dbReference type="EMBL" id="HE575324">
    <property type="protein sequence ID" value="CCC95703.1"/>
    <property type="molecule type" value="Genomic_DNA"/>
</dbReference>
<reference evidence="2" key="1">
    <citation type="journal article" date="2012" name="Proc. Natl. Acad. Sci. U.S.A.">
        <title>Antigenic diversity is generated by distinct evolutionary mechanisms in African trypanosome species.</title>
        <authorList>
            <person name="Jackson A.P."/>
            <person name="Berry A."/>
            <person name="Aslett M."/>
            <person name="Allison H.C."/>
            <person name="Burton P."/>
            <person name="Vavrova-Anderson J."/>
            <person name="Brown R."/>
            <person name="Browne H."/>
            <person name="Corton N."/>
            <person name="Hauser H."/>
            <person name="Gamble J."/>
            <person name="Gilderthorp R."/>
            <person name="Marcello L."/>
            <person name="McQuillan J."/>
            <person name="Otto T.D."/>
            <person name="Quail M.A."/>
            <person name="Sanders M.J."/>
            <person name="van Tonder A."/>
            <person name="Ginger M.L."/>
            <person name="Field M.C."/>
            <person name="Barry J.D."/>
            <person name="Hertz-Fowler C."/>
            <person name="Berriman M."/>
        </authorList>
    </citation>
    <scope>NUCLEOTIDE SEQUENCE</scope>
    <source>
        <strain evidence="2">IL3000</strain>
    </source>
</reference>
<feature type="compositionally biased region" description="Basic residues" evidence="1">
    <location>
        <begin position="20"/>
        <end position="29"/>
    </location>
</feature>
<sequence>MVLKGAREEALRGDPEKNNKSKKKLKGSKKASANDSSLSSKEEQHQQRTRNEVLRAALASAFSTKPSSDGNAGPPDVYGKGSPTDRLQFGYAPSVTAEAVAYHSTIPTEVWIAARRKNYRTAIIKQKKLPRTNCEPITSIIKLRQHWRNMDLFEKEVHCVYGAARAGADDILENFAARQRTT</sequence>
<gene>
    <name evidence="2" type="ORF">TCIL3000_11_11950</name>
</gene>